<dbReference type="RefSeq" id="WP_143985731.1">
    <property type="nucleotide sequence ID" value="NZ_CP041692.1"/>
</dbReference>
<gene>
    <name evidence="3" type="ORF">FOE78_07500</name>
</gene>
<evidence type="ECO:0000313" key="3">
    <source>
        <dbReference type="EMBL" id="QDP95763.1"/>
    </source>
</evidence>
<evidence type="ECO:0000313" key="4">
    <source>
        <dbReference type="Proteomes" id="UP000319263"/>
    </source>
</evidence>
<sequence length="76" mass="8233">MVTINVHDAKTHLSRLLERAHAGEEIILAKSGIPYARLVPLAPSEAREPGGLDGYLGESFFDSLPDSELDAWEGDS</sequence>
<comment type="similarity">
    <text evidence="1 2">Belongs to the phD/YefM antitoxin family.</text>
</comment>
<evidence type="ECO:0000256" key="2">
    <source>
        <dbReference type="RuleBase" id="RU362080"/>
    </source>
</evidence>
<dbReference type="EMBL" id="CP041692">
    <property type="protein sequence ID" value="QDP95763.1"/>
    <property type="molecule type" value="Genomic_DNA"/>
</dbReference>
<accession>A0A516PX63</accession>
<dbReference type="OrthoDB" id="33091at2"/>
<proteinExistence type="inferred from homology"/>
<organism evidence="3 4">
    <name type="scientific">Microlunatus elymi</name>
    <dbReference type="NCBI Taxonomy" id="2596828"/>
    <lineage>
        <taxon>Bacteria</taxon>
        <taxon>Bacillati</taxon>
        <taxon>Actinomycetota</taxon>
        <taxon>Actinomycetes</taxon>
        <taxon>Propionibacteriales</taxon>
        <taxon>Propionibacteriaceae</taxon>
        <taxon>Microlunatus</taxon>
    </lineage>
</organism>
<reference evidence="3 4" key="1">
    <citation type="submission" date="2019-07" db="EMBL/GenBank/DDBJ databases">
        <title>Microlunatus dokdonensis sp. nov. isolated from the rhizospheric soil of the wild plant Elymus tsukushiensis.</title>
        <authorList>
            <person name="Ghim S.-Y."/>
            <person name="Hwang Y.-J."/>
            <person name="Son J.-S."/>
            <person name="Shin J.-H."/>
        </authorList>
    </citation>
    <scope>NUCLEOTIDE SEQUENCE [LARGE SCALE GENOMIC DNA]</scope>
    <source>
        <strain evidence="3 4">KUDC0627</strain>
    </source>
</reference>
<dbReference type="PANTHER" id="PTHR35377">
    <property type="entry name" value="ANTITOXIN VAPB49-RELATED-RELATED"/>
    <property type="match status" value="1"/>
</dbReference>
<dbReference type="Proteomes" id="UP000319263">
    <property type="component" value="Chromosome"/>
</dbReference>
<comment type="function">
    <text evidence="2">Antitoxin component of a type II toxin-antitoxin (TA) system.</text>
</comment>
<dbReference type="Pfam" id="PF02604">
    <property type="entry name" value="PhdYeFM_antitox"/>
    <property type="match status" value="1"/>
</dbReference>
<dbReference type="KEGG" id="mik:FOE78_07500"/>
<dbReference type="InterPro" id="IPR051416">
    <property type="entry name" value="phD-YefM_TA_antitoxins"/>
</dbReference>
<dbReference type="SUPFAM" id="SSF143120">
    <property type="entry name" value="YefM-like"/>
    <property type="match status" value="1"/>
</dbReference>
<keyword evidence="4" id="KW-1185">Reference proteome</keyword>
<dbReference type="Gene3D" id="3.40.1620.10">
    <property type="entry name" value="YefM-like domain"/>
    <property type="match status" value="1"/>
</dbReference>
<protein>
    <recommendedName>
        <fullName evidence="2">Antitoxin</fullName>
    </recommendedName>
</protein>
<dbReference type="InterPro" id="IPR036165">
    <property type="entry name" value="YefM-like_sf"/>
</dbReference>
<dbReference type="InterPro" id="IPR006442">
    <property type="entry name" value="Antitoxin_Phd/YefM"/>
</dbReference>
<evidence type="ECO:0000256" key="1">
    <source>
        <dbReference type="ARBA" id="ARBA00009981"/>
    </source>
</evidence>
<dbReference type="NCBIfam" id="TIGR01552">
    <property type="entry name" value="phd_fam"/>
    <property type="match status" value="1"/>
</dbReference>
<dbReference type="AlphaFoldDB" id="A0A516PX63"/>
<name>A0A516PX63_9ACTN</name>